<dbReference type="Proteomes" id="UP000281406">
    <property type="component" value="Unassembled WGS sequence"/>
</dbReference>
<feature type="region of interest" description="Disordered" evidence="1">
    <location>
        <begin position="290"/>
        <end position="421"/>
    </location>
</feature>
<evidence type="ECO:0000313" key="2">
    <source>
        <dbReference type="EMBL" id="ROL50013.1"/>
    </source>
</evidence>
<dbReference type="AlphaFoldDB" id="A0A3N0YUZ9"/>
<evidence type="ECO:0000313" key="3">
    <source>
        <dbReference type="Proteomes" id="UP000281406"/>
    </source>
</evidence>
<reference evidence="2 3" key="1">
    <citation type="submission" date="2018-10" db="EMBL/GenBank/DDBJ databases">
        <title>Genome assembly for a Yunnan-Guizhou Plateau 3E fish, Anabarilius grahami (Regan), and its evolutionary and genetic applications.</title>
        <authorList>
            <person name="Jiang W."/>
        </authorList>
    </citation>
    <scope>NUCLEOTIDE SEQUENCE [LARGE SCALE GENOMIC DNA]</scope>
    <source>
        <strain evidence="2">AG-KIZ</strain>
        <tissue evidence="2">Muscle</tissue>
    </source>
</reference>
<accession>A0A3N0YUZ9</accession>
<sequence>MQSATDTGEDRTTDPLTNLVDAVRSSLPPPTSSTTPAVTDTIVHAIRQALLHPPTTAASCPSVKEKAPKTDVIQQLTEKLEQLTSTAELMRQSMQTQVEGQFNHNGKGRGDRRREKPYGCDKCMEQNRPDCPHCFHCGEEDELRVYVVNGDVLPFDGWVALTVNLMGNEDSNLSITVPFLVSSLALERPLLGFNVLEEMIQERPEKLISTLVILLCNALCIPAEKAELMVSFIQASKPSVQCGHLRTGRQDMVIPAGQVAWAKCQVPPHMSTSDAVFLFEPDDYNVQLTELDVGEDTQRQADMSDDSENDSDDDSGSEYWLRRPTERIEERPVTYQEQLTRYPEIQGSEPAPVKRKIHTVPEHLPNPTEKRQHADENLPLPTGPVEGEENNGHQDSDSEARPLTPPVEHTQSDVRRSVREKRPRRFLTYESLGLRPLLERLRGVRCHYTVRERPLEAK</sequence>
<feature type="compositionally biased region" description="Basic and acidic residues" evidence="1">
    <location>
        <begin position="390"/>
        <end position="400"/>
    </location>
</feature>
<dbReference type="OrthoDB" id="8933850at2759"/>
<feature type="compositionally biased region" description="Acidic residues" evidence="1">
    <location>
        <begin position="303"/>
        <end position="316"/>
    </location>
</feature>
<gene>
    <name evidence="2" type="ORF">DPX16_5772</name>
</gene>
<protein>
    <submittedName>
        <fullName evidence="2">Uncharacterized protein</fullName>
    </submittedName>
</protein>
<proteinExistence type="predicted"/>
<organism evidence="2 3">
    <name type="scientific">Anabarilius grahami</name>
    <name type="common">Kanglang fish</name>
    <name type="synonym">Barilius grahami</name>
    <dbReference type="NCBI Taxonomy" id="495550"/>
    <lineage>
        <taxon>Eukaryota</taxon>
        <taxon>Metazoa</taxon>
        <taxon>Chordata</taxon>
        <taxon>Craniata</taxon>
        <taxon>Vertebrata</taxon>
        <taxon>Euteleostomi</taxon>
        <taxon>Actinopterygii</taxon>
        <taxon>Neopterygii</taxon>
        <taxon>Teleostei</taxon>
        <taxon>Ostariophysi</taxon>
        <taxon>Cypriniformes</taxon>
        <taxon>Xenocyprididae</taxon>
        <taxon>Xenocypridinae</taxon>
        <taxon>Xenocypridinae incertae sedis</taxon>
        <taxon>Anabarilius</taxon>
    </lineage>
</organism>
<comment type="caution">
    <text evidence="2">The sequence shown here is derived from an EMBL/GenBank/DDBJ whole genome shotgun (WGS) entry which is preliminary data.</text>
</comment>
<feature type="region of interest" description="Disordered" evidence="1">
    <location>
        <begin position="1"/>
        <end position="37"/>
    </location>
</feature>
<name>A0A3N0YUZ9_ANAGA</name>
<keyword evidence="3" id="KW-1185">Reference proteome</keyword>
<feature type="compositionally biased region" description="Basic and acidic residues" evidence="1">
    <location>
        <begin position="320"/>
        <end position="332"/>
    </location>
</feature>
<evidence type="ECO:0000256" key="1">
    <source>
        <dbReference type="SAM" id="MobiDB-lite"/>
    </source>
</evidence>
<dbReference type="EMBL" id="RJVU01023003">
    <property type="protein sequence ID" value="ROL50013.1"/>
    <property type="molecule type" value="Genomic_DNA"/>
</dbReference>